<gene>
    <name evidence="1" type="ORF">XB16_3729</name>
</gene>
<evidence type="ECO:0000313" key="1">
    <source>
        <dbReference type="EMBL" id="AVQ14003.1"/>
    </source>
</evidence>
<sequence length="48" mass="5483">MYRKIPGIAPPGPVLKTLVIEIHSFLYYIDGANEQKCYDLKTRIGFGR</sequence>
<name>A0A2P1QYL2_9LEPT</name>
<evidence type="ECO:0000313" key="2">
    <source>
        <dbReference type="Proteomes" id="UP000033961"/>
    </source>
</evidence>
<proteinExistence type="predicted"/>
<dbReference type="EMBL" id="CP027844">
    <property type="protein sequence ID" value="AVQ14003.1"/>
    <property type="molecule type" value="Genomic_DNA"/>
</dbReference>
<accession>A0A2P1QYL2</accession>
<reference evidence="1 2" key="1">
    <citation type="journal article" date="2015" name="Genome Announc.">
        <title>Draft Genome Sequences of Leptospira santarosai Strains U160, U164, and U233, Isolated from Asymptomatic Cattle.</title>
        <authorList>
            <person name="Kremer F.S."/>
            <person name="Eslabao M.R."/>
            <person name="Provisor M."/>
            <person name="Woloski R.D."/>
            <person name="Ramires O.V."/>
            <person name="Moreno L.Z."/>
            <person name="Moreno A.M."/>
            <person name="Hamond C."/>
            <person name="Lilenbaum W."/>
            <person name="Dellagostin O.A."/>
        </authorList>
    </citation>
    <scope>NUCLEOTIDE SEQUENCE [LARGE SCALE GENOMIC DNA]</scope>
    <source>
        <strain evidence="1 2">U160</strain>
    </source>
</reference>
<organism evidence="1 2">
    <name type="scientific">Leptospira santarosai</name>
    <dbReference type="NCBI Taxonomy" id="28183"/>
    <lineage>
        <taxon>Bacteria</taxon>
        <taxon>Pseudomonadati</taxon>
        <taxon>Spirochaetota</taxon>
        <taxon>Spirochaetia</taxon>
        <taxon>Leptospirales</taxon>
        <taxon>Leptospiraceae</taxon>
        <taxon>Leptospira</taxon>
    </lineage>
</organism>
<protein>
    <submittedName>
        <fullName evidence="1">PF05960 family protein</fullName>
    </submittedName>
</protein>
<dbReference type="AlphaFoldDB" id="A0A2P1QYL2"/>
<dbReference type="Proteomes" id="UP000033961">
    <property type="component" value="Chromosome II"/>
</dbReference>